<evidence type="ECO:0000313" key="6">
    <source>
        <dbReference type="Proteomes" id="UP000051586"/>
    </source>
</evidence>
<proteinExistence type="predicted"/>
<dbReference type="InterPro" id="IPR000835">
    <property type="entry name" value="HTH_MarR-typ"/>
</dbReference>
<dbReference type="AlphaFoldDB" id="A0A0R2CUC0"/>
<keyword evidence="3" id="KW-0804">Transcription</keyword>
<dbReference type="SMART" id="SM00347">
    <property type="entry name" value="HTH_MARR"/>
    <property type="match status" value="1"/>
</dbReference>
<evidence type="ECO:0000259" key="4">
    <source>
        <dbReference type="PROSITE" id="PS50995"/>
    </source>
</evidence>
<sequence length="142" mass="16210">MEAGLMKSSLKVLQNVSKRYQQHLLSITKTGQLTVSEWSLLLAISDGINTQEKLAQTTTLDTSTLSRQLKRLLEKGVIHKQSVGKDKRQLIYSVADQGTDACQIISQNYDKFERKLFDQWSTEEQNLLKILLNRLENSLKNT</sequence>
<dbReference type="STRING" id="1423745.GCA_001311215_00202"/>
<dbReference type="PRINTS" id="PR00598">
    <property type="entry name" value="HTHMARR"/>
</dbReference>
<protein>
    <submittedName>
        <fullName evidence="5">Regulatory protein MarR</fullName>
    </submittedName>
</protein>
<gene>
    <name evidence="5" type="ORF">FC87_GL000561</name>
</gene>
<dbReference type="GO" id="GO:0003677">
    <property type="term" value="F:DNA binding"/>
    <property type="evidence" value="ECO:0007669"/>
    <property type="project" value="UniProtKB-KW"/>
</dbReference>
<evidence type="ECO:0000313" key="5">
    <source>
        <dbReference type="EMBL" id="KRM91737.1"/>
    </source>
</evidence>
<evidence type="ECO:0000256" key="2">
    <source>
        <dbReference type="ARBA" id="ARBA00023125"/>
    </source>
</evidence>
<feature type="domain" description="HTH marR-type" evidence="4">
    <location>
        <begin position="2"/>
        <end position="137"/>
    </location>
</feature>
<reference evidence="5 6" key="1">
    <citation type="journal article" date="2015" name="Genome Announc.">
        <title>Expanding the biotechnology potential of lactobacilli through comparative genomics of 213 strains and associated genera.</title>
        <authorList>
            <person name="Sun Z."/>
            <person name="Harris H.M."/>
            <person name="McCann A."/>
            <person name="Guo C."/>
            <person name="Argimon S."/>
            <person name="Zhang W."/>
            <person name="Yang X."/>
            <person name="Jeffery I.B."/>
            <person name="Cooney J.C."/>
            <person name="Kagawa T.F."/>
            <person name="Liu W."/>
            <person name="Song Y."/>
            <person name="Salvetti E."/>
            <person name="Wrobel A."/>
            <person name="Rasinkangas P."/>
            <person name="Parkhill J."/>
            <person name="Rea M.C."/>
            <person name="O'Sullivan O."/>
            <person name="Ritari J."/>
            <person name="Douillard F.P."/>
            <person name="Paul Ross R."/>
            <person name="Yang R."/>
            <person name="Briner A.E."/>
            <person name="Felis G.E."/>
            <person name="de Vos W.M."/>
            <person name="Barrangou R."/>
            <person name="Klaenhammer T.R."/>
            <person name="Caufield P.W."/>
            <person name="Cui Y."/>
            <person name="Zhang H."/>
            <person name="O'Toole P.W."/>
        </authorList>
    </citation>
    <scope>NUCLEOTIDE SEQUENCE [LARGE SCALE GENOMIC DNA]</scope>
    <source>
        <strain evidence="5 6">DSM 22689</strain>
    </source>
</reference>
<dbReference type="PANTHER" id="PTHR42756:SF1">
    <property type="entry name" value="TRANSCRIPTIONAL REPRESSOR OF EMRAB OPERON"/>
    <property type="match status" value="1"/>
</dbReference>
<dbReference type="GO" id="GO:0003700">
    <property type="term" value="F:DNA-binding transcription factor activity"/>
    <property type="evidence" value="ECO:0007669"/>
    <property type="project" value="InterPro"/>
</dbReference>
<keyword evidence="1" id="KW-0805">Transcription regulation</keyword>
<dbReference type="PROSITE" id="PS50995">
    <property type="entry name" value="HTH_MARR_2"/>
    <property type="match status" value="1"/>
</dbReference>
<keyword evidence="2" id="KW-0238">DNA-binding</keyword>
<dbReference type="Pfam" id="PF12802">
    <property type="entry name" value="MarR_2"/>
    <property type="match status" value="1"/>
</dbReference>
<name>A0A0R2CUC0_9LACO</name>
<organism evidence="5 6">
    <name type="scientific">Fructilactobacillus florum DSM 22689 = JCM 16035</name>
    <dbReference type="NCBI Taxonomy" id="1423745"/>
    <lineage>
        <taxon>Bacteria</taxon>
        <taxon>Bacillati</taxon>
        <taxon>Bacillota</taxon>
        <taxon>Bacilli</taxon>
        <taxon>Lactobacillales</taxon>
        <taxon>Lactobacillaceae</taxon>
        <taxon>Fructilactobacillus</taxon>
    </lineage>
</organism>
<comment type="caution">
    <text evidence="5">The sequence shown here is derived from an EMBL/GenBank/DDBJ whole genome shotgun (WGS) entry which is preliminary data.</text>
</comment>
<dbReference type="Proteomes" id="UP000051586">
    <property type="component" value="Unassembled WGS sequence"/>
</dbReference>
<dbReference type="SUPFAM" id="SSF46785">
    <property type="entry name" value="Winged helix' DNA-binding domain"/>
    <property type="match status" value="1"/>
</dbReference>
<dbReference type="InterPro" id="IPR036388">
    <property type="entry name" value="WH-like_DNA-bd_sf"/>
</dbReference>
<dbReference type="InterPro" id="IPR036390">
    <property type="entry name" value="WH_DNA-bd_sf"/>
</dbReference>
<dbReference type="EMBL" id="AYZI01000003">
    <property type="protein sequence ID" value="KRM91737.1"/>
    <property type="molecule type" value="Genomic_DNA"/>
</dbReference>
<evidence type="ECO:0000256" key="1">
    <source>
        <dbReference type="ARBA" id="ARBA00023015"/>
    </source>
</evidence>
<dbReference type="PANTHER" id="PTHR42756">
    <property type="entry name" value="TRANSCRIPTIONAL REGULATOR, MARR"/>
    <property type="match status" value="1"/>
</dbReference>
<accession>A0A0R2CUC0</accession>
<dbReference type="PATRIC" id="fig|1423745.4.peg.601"/>
<dbReference type="Gene3D" id="1.10.10.10">
    <property type="entry name" value="Winged helix-like DNA-binding domain superfamily/Winged helix DNA-binding domain"/>
    <property type="match status" value="1"/>
</dbReference>
<evidence type="ECO:0000256" key="3">
    <source>
        <dbReference type="ARBA" id="ARBA00023163"/>
    </source>
</evidence>